<gene>
    <name evidence="1" type="primary">wbxJ</name>
</gene>
<dbReference type="Gene3D" id="3.90.550.10">
    <property type="entry name" value="Spore Coat Polysaccharide Biosynthesis Protein SpsA, Chain A"/>
    <property type="match status" value="1"/>
</dbReference>
<dbReference type="SUPFAM" id="SSF53448">
    <property type="entry name" value="Nucleotide-diphospho-sugar transferases"/>
    <property type="match status" value="1"/>
</dbReference>
<dbReference type="GO" id="GO:0016740">
    <property type="term" value="F:transferase activity"/>
    <property type="evidence" value="ECO:0007669"/>
    <property type="project" value="UniProtKB-KW"/>
</dbReference>
<sequence>MLIIAISTLFKRLDGIQKEQFPSNENIKYVISCQGKKEHDDAYYESYLRAIFGDDVVWGEAPTSGLSNNRNNAIKLALESKSETDRYLYICDDDITLSVDGLLDAIAVMQERTLSCLTGIIATDGGFFRNYSNQTYSHSRLSAARVCSVEIVVDLEFVFSKSILFDSRFGLGSIYPSGEEFIFLNDLISAGGKVDFSPIILCKHPPLSSGDDFYSSQYKIMAKGAMLKRVFPSYICYPMIIMFAIKKYRAYHDSVSFLNFCNDMIKGAMGMNK</sequence>
<name>A0A068FZK2_AERHY</name>
<organism evidence="1">
    <name type="scientific">Aeromonas hydrophila</name>
    <dbReference type="NCBI Taxonomy" id="644"/>
    <lineage>
        <taxon>Bacteria</taxon>
        <taxon>Pseudomonadati</taxon>
        <taxon>Pseudomonadota</taxon>
        <taxon>Gammaproteobacteria</taxon>
        <taxon>Aeromonadales</taxon>
        <taxon>Aeromonadaceae</taxon>
        <taxon>Aeromonas</taxon>
    </lineage>
</organism>
<proteinExistence type="predicted"/>
<dbReference type="RefSeq" id="WP_102988339.1">
    <property type="nucleotide sequence ID" value="NZ_CP141267.1"/>
</dbReference>
<protein>
    <submittedName>
        <fullName evidence="1">Glycosyl transferase family protein</fullName>
    </submittedName>
</protein>
<dbReference type="AlphaFoldDB" id="A0A068FZK2"/>
<evidence type="ECO:0000313" key="1">
    <source>
        <dbReference type="EMBL" id="AID71040.1"/>
    </source>
</evidence>
<keyword evidence="1" id="KW-0808">Transferase</keyword>
<dbReference type="InterPro" id="IPR029044">
    <property type="entry name" value="Nucleotide-diphossugar_trans"/>
</dbReference>
<dbReference type="EMBL" id="KC999970">
    <property type="protein sequence ID" value="AID71040.1"/>
    <property type="molecule type" value="Genomic_DNA"/>
</dbReference>
<reference evidence="1" key="1">
    <citation type="journal article" date="2013" name="PLoS ONE">
        <title>Implication of lateral genetic transfer in the emergence of Aeromonas hydrophila isolates of epidemic outbreaks in channel catfish.</title>
        <authorList>
            <person name="Hossain M.J."/>
            <person name="Waldbieser G.C."/>
            <person name="Sun D."/>
            <person name="Capps N.K."/>
            <person name="Hemstreet W.B."/>
            <person name="Carlisle K."/>
            <person name="Griffin M.J."/>
            <person name="Khoo L."/>
            <person name="Goodwin A.E."/>
            <person name="Sonstegard T.S."/>
            <person name="Schroeder S."/>
            <person name="Hayden K."/>
            <person name="Newton J.C."/>
            <person name="Terhune J.S."/>
            <person name="Liles M.R."/>
        </authorList>
    </citation>
    <scope>NUCLEOTIDE SEQUENCE</scope>
    <source>
        <strain evidence="1">AL06-01</strain>
    </source>
</reference>
<accession>A0A068FZK2</accession>